<dbReference type="EMBL" id="QKKF02037604">
    <property type="protein sequence ID" value="RZF32068.1"/>
    <property type="molecule type" value="Genomic_DNA"/>
</dbReference>
<dbReference type="InterPro" id="IPR002048">
    <property type="entry name" value="EF_hand_dom"/>
</dbReference>
<feature type="domain" description="EF-hand" evidence="2">
    <location>
        <begin position="27"/>
        <end position="62"/>
    </location>
</feature>
<reference evidence="3 4" key="1">
    <citation type="journal article" date="2017" name="Gigascience">
        <title>Genome sequence of the small brown planthopper, Laodelphax striatellus.</title>
        <authorList>
            <person name="Zhu J."/>
            <person name="Jiang F."/>
            <person name="Wang X."/>
            <person name="Yang P."/>
            <person name="Bao Y."/>
            <person name="Zhao W."/>
            <person name="Wang W."/>
            <person name="Lu H."/>
            <person name="Wang Q."/>
            <person name="Cui N."/>
            <person name="Li J."/>
            <person name="Chen X."/>
            <person name="Luo L."/>
            <person name="Yu J."/>
            <person name="Kang L."/>
            <person name="Cui F."/>
        </authorList>
    </citation>
    <scope>NUCLEOTIDE SEQUENCE [LARGE SCALE GENOMIC DNA]</scope>
    <source>
        <strain evidence="3">Lst14</strain>
    </source>
</reference>
<gene>
    <name evidence="3" type="ORF">LSTR_LSTR005972</name>
</gene>
<dbReference type="Gene3D" id="1.10.238.10">
    <property type="entry name" value="EF-hand"/>
    <property type="match status" value="1"/>
</dbReference>
<evidence type="ECO:0000256" key="1">
    <source>
        <dbReference type="SAM" id="SignalP"/>
    </source>
</evidence>
<feature type="signal peptide" evidence="1">
    <location>
        <begin position="1"/>
        <end position="26"/>
    </location>
</feature>
<evidence type="ECO:0000313" key="3">
    <source>
        <dbReference type="EMBL" id="RZF32068.1"/>
    </source>
</evidence>
<protein>
    <recommendedName>
        <fullName evidence="2">EF-hand domain-containing protein</fullName>
    </recommendedName>
</protein>
<sequence length="154" mass="17707">MLVMEVRFIFYTLATTVLMCAALTDARSDEDYKEQFGYIDVDGDGFITEENLLQFMASDSSVIIATDRDAFRIVMKQAIKNCGDGKMDVNSYTQFMKKKDAIPLETRLKNVRSKFPKKEDVSREELASKLGIDPSEFHKETYSITQDLAYMYLF</sequence>
<dbReference type="InterPro" id="IPR011992">
    <property type="entry name" value="EF-hand-dom_pair"/>
</dbReference>
<dbReference type="Proteomes" id="UP000291343">
    <property type="component" value="Unassembled WGS sequence"/>
</dbReference>
<dbReference type="GO" id="GO:0005509">
    <property type="term" value="F:calcium ion binding"/>
    <property type="evidence" value="ECO:0007669"/>
    <property type="project" value="InterPro"/>
</dbReference>
<comment type="caution">
    <text evidence="3">The sequence shown here is derived from an EMBL/GenBank/DDBJ whole genome shotgun (WGS) entry which is preliminary data.</text>
</comment>
<keyword evidence="4" id="KW-1185">Reference proteome</keyword>
<accession>A0A482WF32</accession>
<dbReference type="AlphaFoldDB" id="A0A482WF32"/>
<evidence type="ECO:0000259" key="2">
    <source>
        <dbReference type="PROSITE" id="PS50222"/>
    </source>
</evidence>
<keyword evidence="1" id="KW-0732">Signal</keyword>
<dbReference type="SUPFAM" id="SSF47473">
    <property type="entry name" value="EF-hand"/>
    <property type="match status" value="1"/>
</dbReference>
<dbReference type="InParanoid" id="A0A482WF32"/>
<organism evidence="3 4">
    <name type="scientific">Laodelphax striatellus</name>
    <name type="common">Small brown planthopper</name>
    <name type="synonym">Delphax striatella</name>
    <dbReference type="NCBI Taxonomy" id="195883"/>
    <lineage>
        <taxon>Eukaryota</taxon>
        <taxon>Metazoa</taxon>
        <taxon>Ecdysozoa</taxon>
        <taxon>Arthropoda</taxon>
        <taxon>Hexapoda</taxon>
        <taxon>Insecta</taxon>
        <taxon>Pterygota</taxon>
        <taxon>Neoptera</taxon>
        <taxon>Paraneoptera</taxon>
        <taxon>Hemiptera</taxon>
        <taxon>Auchenorrhyncha</taxon>
        <taxon>Fulgoroidea</taxon>
        <taxon>Delphacidae</taxon>
        <taxon>Criomorphinae</taxon>
        <taxon>Laodelphax</taxon>
    </lineage>
</organism>
<dbReference type="OrthoDB" id="26525at2759"/>
<feature type="chain" id="PRO_5019768336" description="EF-hand domain-containing protein" evidence="1">
    <location>
        <begin position="27"/>
        <end position="154"/>
    </location>
</feature>
<dbReference type="SMR" id="A0A482WF32"/>
<dbReference type="PROSITE" id="PS50222">
    <property type="entry name" value="EF_HAND_2"/>
    <property type="match status" value="1"/>
</dbReference>
<name>A0A482WF32_LAOST</name>
<proteinExistence type="predicted"/>
<evidence type="ECO:0000313" key="4">
    <source>
        <dbReference type="Proteomes" id="UP000291343"/>
    </source>
</evidence>